<sequence length="59" mass="6761">MTRGQSRNKGKDKRNLSQTPDVEILEEGIDVEYETEFADDADLKAQERAKAADERAHRK</sequence>
<dbReference type="STRING" id="1385510.GCA_000425205_00556"/>
<accession>A0A0A5GLC7</accession>
<name>A0A0A5GLC7_9BACI</name>
<dbReference type="Proteomes" id="UP000030528">
    <property type="component" value="Unassembled WGS sequence"/>
</dbReference>
<gene>
    <name evidence="2" type="ORF">N781_02905</name>
</gene>
<dbReference type="AlphaFoldDB" id="A0A0A5GLC7"/>
<proteinExistence type="predicted"/>
<evidence type="ECO:0000256" key="1">
    <source>
        <dbReference type="SAM" id="MobiDB-lite"/>
    </source>
</evidence>
<dbReference type="OrthoDB" id="2973490at2"/>
<reference evidence="2 3" key="1">
    <citation type="submission" date="2013-08" db="EMBL/GenBank/DDBJ databases">
        <authorList>
            <person name="Huang J."/>
            <person name="Wang G."/>
        </authorList>
    </citation>
    <scope>NUCLEOTIDE SEQUENCE [LARGE SCALE GENOMIC DNA]</scope>
    <source>
        <strain evidence="2 3">JSM 076056</strain>
    </source>
</reference>
<feature type="compositionally biased region" description="Basic and acidic residues" evidence="1">
    <location>
        <begin position="41"/>
        <end position="59"/>
    </location>
</feature>
<evidence type="ECO:0008006" key="4">
    <source>
        <dbReference type="Google" id="ProtNLM"/>
    </source>
</evidence>
<organism evidence="2 3">
    <name type="scientific">Pontibacillus halophilus JSM 076056 = DSM 19796</name>
    <dbReference type="NCBI Taxonomy" id="1385510"/>
    <lineage>
        <taxon>Bacteria</taxon>
        <taxon>Bacillati</taxon>
        <taxon>Bacillota</taxon>
        <taxon>Bacilli</taxon>
        <taxon>Bacillales</taxon>
        <taxon>Bacillaceae</taxon>
        <taxon>Pontibacillus</taxon>
    </lineage>
</organism>
<dbReference type="Pfam" id="PF14151">
    <property type="entry name" value="YfhD"/>
    <property type="match status" value="1"/>
</dbReference>
<comment type="caution">
    <text evidence="2">The sequence shown here is derived from an EMBL/GenBank/DDBJ whole genome shotgun (WGS) entry which is preliminary data.</text>
</comment>
<dbReference type="InterPro" id="IPR025435">
    <property type="entry name" value="YfhD-like"/>
</dbReference>
<dbReference type="RefSeq" id="WP_026799342.1">
    <property type="nucleotide sequence ID" value="NZ_AULI01000002.1"/>
</dbReference>
<dbReference type="eggNOG" id="ENOG5030CDY">
    <property type="taxonomic scope" value="Bacteria"/>
</dbReference>
<evidence type="ECO:0000313" key="3">
    <source>
        <dbReference type="Proteomes" id="UP000030528"/>
    </source>
</evidence>
<feature type="compositionally biased region" description="Basic residues" evidence="1">
    <location>
        <begin position="1"/>
        <end position="12"/>
    </location>
</feature>
<feature type="region of interest" description="Disordered" evidence="1">
    <location>
        <begin position="40"/>
        <end position="59"/>
    </location>
</feature>
<protein>
    <recommendedName>
        <fullName evidence="4">YfhD family protein</fullName>
    </recommendedName>
</protein>
<feature type="region of interest" description="Disordered" evidence="1">
    <location>
        <begin position="1"/>
        <end position="23"/>
    </location>
</feature>
<keyword evidence="3" id="KW-1185">Reference proteome</keyword>
<evidence type="ECO:0000313" key="2">
    <source>
        <dbReference type="EMBL" id="KGX91993.1"/>
    </source>
</evidence>
<dbReference type="EMBL" id="AVPE01000008">
    <property type="protein sequence ID" value="KGX91993.1"/>
    <property type="molecule type" value="Genomic_DNA"/>
</dbReference>